<evidence type="ECO:0000313" key="4">
    <source>
        <dbReference type="Proteomes" id="UP000256645"/>
    </source>
</evidence>
<feature type="chain" id="PRO_5017761760" evidence="2">
    <location>
        <begin position="20"/>
        <end position="326"/>
    </location>
</feature>
<organism evidence="3 4">
    <name type="scientific">Coleophoma cylindrospora</name>
    <dbReference type="NCBI Taxonomy" id="1849047"/>
    <lineage>
        <taxon>Eukaryota</taxon>
        <taxon>Fungi</taxon>
        <taxon>Dikarya</taxon>
        <taxon>Ascomycota</taxon>
        <taxon>Pezizomycotina</taxon>
        <taxon>Leotiomycetes</taxon>
        <taxon>Helotiales</taxon>
        <taxon>Dermateaceae</taxon>
        <taxon>Coleophoma</taxon>
    </lineage>
</organism>
<dbReference type="EMBL" id="PDLM01000007">
    <property type="protein sequence ID" value="RDW72931.1"/>
    <property type="molecule type" value="Genomic_DNA"/>
</dbReference>
<comment type="caution">
    <text evidence="3">The sequence shown here is derived from an EMBL/GenBank/DDBJ whole genome shotgun (WGS) entry which is preliminary data.</text>
</comment>
<dbReference type="AlphaFoldDB" id="A0A3D8RGE0"/>
<dbReference type="Proteomes" id="UP000256645">
    <property type="component" value="Unassembled WGS sequence"/>
</dbReference>
<name>A0A3D8RGE0_9HELO</name>
<protein>
    <submittedName>
        <fullName evidence="3">Uncharacterized protein</fullName>
    </submittedName>
</protein>
<keyword evidence="2" id="KW-0732">Signal</keyword>
<feature type="signal peptide" evidence="2">
    <location>
        <begin position="1"/>
        <end position="19"/>
    </location>
</feature>
<dbReference type="STRING" id="1849047.A0A3D8RGE0"/>
<reference evidence="3 4" key="1">
    <citation type="journal article" date="2018" name="IMA Fungus">
        <title>IMA Genome-F 9: Draft genome sequence of Annulohypoxylon stygium, Aspergillus mulundensis, Berkeleyomyces basicola (syn. Thielaviopsis basicola), Ceratocystis smalleyi, two Cercospora beticola strains, Coleophoma cylindrospora, Fusarium fracticaudum, Phialophora cf. hyalina, and Morchella septimelata.</title>
        <authorList>
            <person name="Wingfield B.D."/>
            <person name="Bills G.F."/>
            <person name="Dong Y."/>
            <person name="Huang W."/>
            <person name="Nel W.J."/>
            <person name="Swalarsk-Parry B.S."/>
            <person name="Vaghefi N."/>
            <person name="Wilken P.M."/>
            <person name="An Z."/>
            <person name="de Beer Z.W."/>
            <person name="De Vos L."/>
            <person name="Chen L."/>
            <person name="Duong T.A."/>
            <person name="Gao Y."/>
            <person name="Hammerbacher A."/>
            <person name="Kikkert J.R."/>
            <person name="Li Y."/>
            <person name="Li H."/>
            <person name="Li K."/>
            <person name="Li Q."/>
            <person name="Liu X."/>
            <person name="Ma X."/>
            <person name="Naidoo K."/>
            <person name="Pethybridge S.J."/>
            <person name="Sun J."/>
            <person name="Steenkamp E.T."/>
            <person name="van der Nest M.A."/>
            <person name="van Wyk S."/>
            <person name="Wingfield M.J."/>
            <person name="Xiong C."/>
            <person name="Yue Q."/>
            <person name="Zhang X."/>
        </authorList>
    </citation>
    <scope>NUCLEOTIDE SEQUENCE [LARGE SCALE GENOMIC DNA]</scope>
    <source>
        <strain evidence="3 4">BP6252</strain>
    </source>
</reference>
<keyword evidence="4" id="KW-1185">Reference proteome</keyword>
<gene>
    <name evidence="3" type="ORF">BP6252_06838</name>
</gene>
<evidence type="ECO:0000256" key="1">
    <source>
        <dbReference type="SAM" id="MobiDB-lite"/>
    </source>
</evidence>
<evidence type="ECO:0000256" key="2">
    <source>
        <dbReference type="SAM" id="SignalP"/>
    </source>
</evidence>
<evidence type="ECO:0000313" key="3">
    <source>
        <dbReference type="EMBL" id="RDW72931.1"/>
    </source>
</evidence>
<accession>A0A3D8RGE0</accession>
<feature type="region of interest" description="Disordered" evidence="1">
    <location>
        <begin position="296"/>
        <end position="326"/>
    </location>
</feature>
<sequence length="326" mass="33998">MQTHQLVAILASLPLLASAAGSLQDLPYFKKRVDITWGPIFYLGPGTSEIISAVTTTYPGEMPQNQAGGLFIWPGITNNTGDLIQSVVGSYSSGQSECGTGTTADSEWCISSEVYGLDPTGSTDTQYVGDLRTLDATPATGLVFNYTLVDSETYLWNQTVHDATSGVLMSTYSKISGPMTNWNSAVECQQCTPTISEQTYVNTTIVLKDADLTFKNTLYTTDGITYSGFDTPDNGKTWTIALITVAAMNSSASSSTTSSTTTKATHAAATIVSSSTEVPPTVATSSVVDVSSSSVSATSTSAGSSFGGFSSGGRAANGRHGNRFSA</sequence>
<dbReference type="OrthoDB" id="5086500at2759"/>
<proteinExistence type="predicted"/>